<organism evidence="2">
    <name type="scientific">Sphingomonas psychrotolerans</name>
    <dbReference type="NCBI Taxonomy" id="1327635"/>
    <lineage>
        <taxon>Bacteria</taxon>
        <taxon>Pseudomonadati</taxon>
        <taxon>Pseudomonadota</taxon>
        <taxon>Alphaproteobacteria</taxon>
        <taxon>Sphingomonadales</taxon>
        <taxon>Sphingomonadaceae</taxon>
        <taxon>Sphingomonas</taxon>
    </lineage>
</organism>
<protein>
    <recommendedName>
        <fullName evidence="1">DUF6894 domain-containing protein</fullName>
    </recommendedName>
</protein>
<reference evidence="2" key="1">
    <citation type="submission" date="2022-04" db="EMBL/GenBank/DDBJ databases">
        <title>Tomato heritable bacteria conferring resistance against bacterial wilt.</title>
        <authorList>
            <person name="Yin J."/>
        </authorList>
    </citation>
    <scope>NUCLEOTIDE SEQUENCE</scope>
    <source>
        <strain evidence="2">Cra20</strain>
    </source>
</reference>
<sequence>MSVSGRENVSKGDDTARPARLACSEIRMPLYHFHIQDGVHDIAPTTEDLAGIDAARERAMGLLADLLRWTPASIWAGNDVRIEVLDADRLVLFQLFTFASFSSAGLRPDD</sequence>
<dbReference type="EMBL" id="JALMLT010000006">
    <property type="protein sequence ID" value="MDT8760960.1"/>
    <property type="molecule type" value="Genomic_DNA"/>
</dbReference>
<evidence type="ECO:0000259" key="1">
    <source>
        <dbReference type="Pfam" id="PF21834"/>
    </source>
</evidence>
<comment type="caution">
    <text evidence="2">The sequence shown here is derived from an EMBL/GenBank/DDBJ whole genome shotgun (WGS) entry which is preliminary data.</text>
</comment>
<gene>
    <name evidence="2" type="ORF">MZO42_19850</name>
</gene>
<evidence type="ECO:0000313" key="2">
    <source>
        <dbReference type="EMBL" id="MDT8760960.1"/>
    </source>
</evidence>
<feature type="domain" description="DUF6894" evidence="1">
    <location>
        <begin position="30"/>
        <end position="96"/>
    </location>
</feature>
<accession>A0ABU3N8W8</accession>
<name>A0ABU3N8W8_9SPHN</name>
<proteinExistence type="predicted"/>
<dbReference type="InterPro" id="IPR054189">
    <property type="entry name" value="DUF6894"/>
</dbReference>
<dbReference type="Pfam" id="PF21834">
    <property type="entry name" value="DUF6894"/>
    <property type="match status" value="1"/>
</dbReference>